<dbReference type="GO" id="GO:0046872">
    <property type="term" value="F:metal ion binding"/>
    <property type="evidence" value="ECO:0007669"/>
    <property type="project" value="UniProtKB-KW"/>
</dbReference>
<comment type="catalytic activity">
    <reaction evidence="1">
        <text>a ribonucleoside 5'-phosphate + H2O = a ribonucleoside + phosphate</text>
        <dbReference type="Rhea" id="RHEA:12484"/>
        <dbReference type="ChEBI" id="CHEBI:15377"/>
        <dbReference type="ChEBI" id="CHEBI:18254"/>
        <dbReference type="ChEBI" id="CHEBI:43474"/>
        <dbReference type="ChEBI" id="CHEBI:58043"/>
        <dbReference type="EC" id="3.1.3.5"/>
    </reaction>
</comment>
<dbReference type="AlphaFoldDB" id="A0A6M6JL12"/>
<evidence type="ECO:0000256" key="4">
    <source>
        <dbReference type="ARBA" id="ARBA00022723"/>
    </source>
</evidence>
<dbReference type="EC" id="3.1.3.5" evidence="3"/>
<evidence type="ECO:0000313" key="8">
    <source>
        <dbReference type="EMBL" id="QJY48834.1"/>
    </source>
</evidence>
<feature type="domain" description="Survival protein SurE-like phosphatase/nucleotidase" evidence="7">
    <location>
        <begin position="4"/>
        <end position="186"/>
    </location>
</feature>
<keyword evidence="5" id="KW-0378">Hydrolase</keyword>
<comment type="similarity">
    <text evidence="2">Belongs to the SurE nucleotidase family.</text>
</comment>
<dbReference type="PANTHER" id="PTHR30457">
    <property type="entry name" value="5'-NUCLEOTIDASE SURE"/>
    <property type="match status" value="1"/>
</dbReference>
<dbReference type="Proteomes" id="UP000505377">
    <property type="component" value="Chromosome"/>
</dbReference>
<dbReference type="InterPro" id="IPR002828">
    <property type="entry name" value="SurE-like_Pase/nucleotidase"/>
</dbReference>
<dbReference type="SUPFAM" id="SSF64167">
    <property type="entry name" value="SurE-like"/>
    <property type="match status" value="1"/>
</dbReference>
<accession>A0A6M6JL12</accession>
<evidence type="ECO:0000259" key="7">
    <source>
        <dbReference type="Pfam" id="PF01975"/>
    </source>
</evidence>
<dbReference type="RefSeq" id="WP_172163199.1">
    <property type="nucleotide sequence ID" value="NZ_CP053564.1"/>
</dbReference>
<proteinExistence type="inferred from homology"/>
<evidence type="ECO:0000256" key="5">
    <source>
        <dbReference type="ARBA" id="ARBA00022801"/>
    </source>
</evidence>
<dbReference type="Gene3D" id="3.40.1210.10">
    <property type="entry name" value="Survival protein SurE-like phosphatase/nucleotidase"/>
    <property type="match status" value="1"/>
</dbReference>
<dbReference type="PANTHER" id="PTHR30457:SF0">
    <property type="entry name" value="PHOSPHATASE, PUTATIVE (AFU_ORTHOLOGUE AFUA_4G01070)-RELATED"/>
    <property type="match status" value="1"/>
</dbReference>
<keyword evidence="4" id="KW-0479">Metal-binding</keyword>
<name>A0A6M6JL12_9PSEU</name>
<dbReference type="GO" id="GO:0008253">
    <property type="term" value="F:5'-nucleotidase activity"/>
    <property type="evidence" value="ECO:0007669"/>
    <property type="project" value="UniProtKB-EC"/>
</dbReference>
<dbReference type="InterPro" id="IPR030048">
    <property type="entry name" value="SurE"/>
</dbReference>
<sequence length="264" mass="26316">MTRVLVTNDDGIDAPGIAALARAAVDAGLDVVVAAPAVQSSGASAAITAEREEGRTPVREVTVDGLDGVPAFAVSAQPAHIVLAAVVGWLDPVPDLVLSGINHGANTGRVVLHSGTVGAALTAGVHGVRALAVSLDVALHPDGSGGRHWDSATALLPEVLALLADLPEGTVLSLNAPDRPPSECGPLRHAALAPFGAVQTRVDSAASDHWQLQEVEGDGTPDPGTDTALLAAGHPTLTALSPVGEDAGVGLADRLGGNGDDGQR</sequence>
<evidence type="ECO:0000313" key="9">
    <source>
        <dbReference type="Proteomes" id="UP000505377"/>
    </source>
</evidence>
<dbReference type="EMBL" id="CP053564">
    <property type="protein sequence ID" value="QJY48834.1"/>
    <property type="molecule type" value="Genomic_DNA"/>
</dbReference>
<organism evidence="8 9">
    <name type="scientific">Pseudonocardia broussonetiae</name>
    <dbReference type="NCBI Taxonomy" id="2736640"/>
    <lineage>
        <taxon>Bacteria</taxon>
        <taxon>Bacillati</taxon>
        <taxon>Actinomycetota</taxon>
        <taxon>Actinomycetes</taxon>
        <taxon>Pseudonocardiales</taxon>
        <taxon>Pseudonocardiaceae</taxon>
        <taxon>Pseudonocardia</taxon>
    </lineage>
</organism>
<feature type="region of interest" description="Disordered" evidence="6">
    <location>
        <begin position="239"/>
        <end position="264"/>
    </location>
</feature>
<dbReference type="KEGG" id="pbro:HOP40_26190"/>
<protein>
    <recommendedName>
        <fullName evidence="3">5'-nucleotidase</fullName>
        <ecNumber evidence="3">3.1.3.5</ecNumber>
    </recommendedName>
</protein>
<reference evidence="8 9" key="1">
    <citation type="submission" date="2020-05" db="EMBL/GenBank/DDBJ databases">
        <authorList>
            <person name="Mo P."/>
        </authorList>
    </citation>
    <scope>NUCLEOTIDE SEQUENCE [LARGE SCALE GENOMIC DNA]</scope>
    <source>
        <strain evidence="8 9">Gen01</strain>
    </source>
</reference>
<keyword evidence="9" id="KW-1185">Reference proteome</keyword>
<gene>
    <name evidence="8" type="ORF">HOP40_26190</name>
</gene>
<evidence type="ECO:0000256" key="1">
    <source>
        <dbReference type="ARBA" id="ARBA00000815"/>
    </source>
</evidence>
<dbReference type="Pfam" id="PF01975">
    <property type="entry name" value="SurE"/>
    <property type="match status" value="1"/>
</dbReference>
<evidence type="ECO:0000256" key="6">
    <source>
        <dbReference type="SAM" id="MobiDB-lite"/>
    </source>
</evidence>
<evidence type="ECO:0000256" key="3">
    <source>
        <dbReference type="ARBA" id="ARBA00012643"/>
    </source>
</evidence>
<evidence type="ECO:0000256" key="2">
    <source>
        <dbReference type="ARBA" id="ARBA00011062"/>
    </source>
</evidence>
<dbReference type="InterPro" id="IPR036523">
    <property type="entry name" value="SurE-like_sf"/>
</dbReference>